<organism evidence="3 4">
    <name type="scientific">Porphyra umbilicalis</name>
    <name type="common">Purple laver</name>
    <name type="synonym">Red alga</name>
    <dbReference type="NCBI Taxonomy" id="2786"/>
    <lineage>
        <taxon>Eukaryota</taxon>
        <taxon>Rhodophyta</taxon>
        <taxon>Bangiophyceae</taxon>
        <taxon>Bangiales</taxon>
        <taxon>Bangiaceae</taxon>
        <taxon>Porphyra</taxon>
    </lineage>
</organism>
<reference evidence="3 4" key="1">
    <citation type="submission" date="2017-03" db="EMBL/GenBank/DDBJ databases">
        <title>WGS assembly of Porphyra umbilicalis.</title>
        <authorList>
            <person name="Brawley S.H."/>
            <person name="Blouin N.A."/>
            <person name="Ficko-Blean E."/>
            <person name="Wheeler G.L."/>
            <person name="Lohr M."/>
            <person name="Goodson H.V."/>
            <person name="Jenkins J.W."/>
            <person name="Blaby-Haas C.E."/>
            <person name="Helliwell K.E."/>
            <person name="Chan C."/>
            <person name="Marriage T."/>
            <person name="Bhattacharya D."/>
            <person name="Klein A.S."/>
            <person name="Badis Y."/>
            <person name="Brodie J."/>
            <person name="Cao Y."/>
            <person name="Collen J."/>
            <person name="Dittami S.M."/>
            <person name="Gachon C.M."/>
            <person name="Green B.R."/>
            <person name="Karpowicz S."/>
            <person name="Kim J.W."/>
            <person name="Kudahl U."/>
            <person name="Lin S."/>
            <person name="Michel G."/>
            <person name="Mittag M."/>
            <person name="Olson B.J."/>
            <person name="Pangilinan J."/>
            <person name="Peng Y."/>
            <person name="Qiu H."/>
            <person name="Shu S."/>
            <person name="Singer J.T."/>
            <person name="Smith A.G."/>
            <person name="Sprecher B.N."/>
            <person name="Wagner V."/>
            <person name="Wang W."/>
            <person name="Wang Z.-Y."/>
            <person name="Yan J."/>
            <person name="Yarish C."/>
            <person name="Zoeuner-Riek S."/>
            <person name="Zhuang Y."/>
            <person name="Zou Y."/>
            <person name="Lindquist E.A."/>
            <person name="Grimwood J."/>
            <person name="Barry K."/>
            <person name="Rokhsar D.S."/>
            <person name="Schmutz J."/>
            <person name="Stiller J.W."/>
            <person name="Grossman A.R."/>
            <person name="Prochnik S.E."/>
        </authorList>
    </citation>
    <scope>NUCLEOTIDE SEQUENCE [LARGE SCALE GENOMIC DNA]</scope>
    <source>
        <strain evidence="3">4086291</strain>
    </source>
</reference>
<protein>
    <recommendedName>
        <fullName evidence="5">Fibrinogen C-terminal domain-containing protein</fullName>
    </recommendedName>
</protein>
<sequence length="386" mass="41349">MVAFRSRAVMLGAAAAAVGVALSFSTGAASTVPPGMTCPCVLNDAPATSGVCLRLVPGSGVQRCQVTKCDASWECTTDALSTHQCRSTGVTEVPECTGSVVRNMCGCTLKSVPQRSVLSPYQLNPQQRSRRGPADASPTAVPTPVWTPKGDMPFAQPMAPTCITDNIAISVEGRHVLCVKPINIGRRSIQAAYRHVGFTMTGWGTFNDFANIGFVRDAANRMYMCLTLGAGTRPSGTGDRHARSTFYSKSNDTTWYVQDDPTVKNPRDRYTTGKKGDYYALSATNTWSEATSDGWCAASSSSMVLNISHMTKMYGLAFLKGNVTAPKSGGGKAFLLSTAARMYNERWTIGSKFRHGSALAGRSLPTGSQNPRVYNIRMTPMCQCPQ</sequence>
<accession>A0A1X6NR28</accession>
<feature type="region of interest" description="Disordered" evidence="1">
    <location>
        <begin position="124"/>
        <end position="148"/>
    </location>
</feature>
<feature type="chain" id="PRO_5013140825" description="Fibrinogen C-terminal domain-containing protein" evidence="2">
    <location>
        <begin position="24"/>
        <end position="386"/>
    </location>
</feature>
<gene>
    <name evidence="3" type="ORF">BU14_0626s0014</name>
</gene>
<keyword evidence="4" id="KW-1185">Reference proteome</keyword>
<evidence type="ECO:0000313" key="3">
    <source>
        <dbReference type="EMBL" id="OSX70946.1"/>
    </source>
</evidence>
<dbReference type="EMBL" id="KV919187">
    <property type="protein sequence ID" value="OSX70946.1"/>
    <property type="molecule type" value="Genomic_DNA"/>
</dbReference>
<evidence type="ECO:0000256" key="1">
    <source>
        <dbReference type="SAM" id="MobiDB-lite"/>
    </source>
</evidence>
<keyword evidence="2" id="KW-0732">Signal</keyword>
<proteinExistence type="predicted"/>
<feature type="signal peptide" evidence="2">
    <location>
        <begin position="1"/>
        <end position="23"/>
    </location>
</feature>
<evidence type="ECO:0000256" key="2">
    <source>
        <dbReference type="SAM" id="SignalP"/>
    </source>
</evidence>
<dbReference type="AlphaFoldDB" id="A0A1X6NR28"/>
<name>A0A1X6NR28_PORUM</name>
<evidence type="ECO:0000313" key="4">
    <source>
        <dbReference type="Proteomes" id="UP000218209"/>
    </source>
</evidence>
<dbReference type="Proteomes" id="UP000218209">
    <property type="component" value="Unassembled WGS sequence"/>
</dbReference>
<evidence type="ECO:0008006" key="5">
    <source>
        <dbReference type="Google" id="ProtNLM"/>
    </source>
</evidence>